<reference evidence="1" key="2">
    <citation type="journal article" date="2022" name="New Phytol.">
        <title>Evolutionary transition to the ectomycorrhizal habit in the genomes of a hyperdiverse lineage of mushroom-forming fungi.</title>
        <authorList>
            <person name="Looney B."/>
            <person name="Miyauchi S."/>
            <person name="Morin E."/>
            <person name="Drula E."/>
            <person name="Courty P.E."/>
            <person name="Kohler A."/>
            <person name="Kuo A."/>
            <person name="LaButti K."/>
            <person name="Pangilinan J."/>
            <person name="Lipzen A."/>
            <person name="Riley R."/>
            <person name="Andreopoulos W."/>
            <person name="He G."/>
            <person name="Johnson J."/>
            <person name="Nolan M."/>
            <person name="Tritt A."/>
            <person name="Barry K.W."/>
            <person name="Grigoriev I.V."/>
            <person name="Nagy L.G."/>
            <person name="Hibbett D."/>
            <person name="Henrissat B."/>
            <person name="Matheny P.B."/>
            <person name="Labbe J."/>
            <person name="Martin F.M."/>
        </authorList>
    </citation>
    <scope>NUCLEOTIDE SEQUENCE</scope>
    <source>
        <strain evidence="1">FP105234-sp</strain>
    </source>
</reference>
<proteinExistence type="predicted"/>
<gene>
    <name evidence="1" type="ORF">FA95DRAFT_440753</name>
</gene>
<accession>A0ACB8RHL4</accession>
<protein>
    <submittedName>
        <fullName evidence="1">Uncharacterized protein</fullName>
    </submittedName>
</protein>
<name>A0ACB8RHL4_9AGAM</name>
<comment type="caution">
    <text evidence="1">The sequence shown here is derived from an EMBL/GenBank/DDBJ whole genome shotgun (WGS) entry which is preliminary data.</text>
</comment>
<sequence>MPSRPTSLGHQVQAEFFDVDNNVITIKYSDGNGKSPADQGQEQLGSGAYTQLNPNNPRYKRYLTKVGWVVAKWVLPTYIPGFALKTEGKPHDGEPIWRLAALPEGYTLWLRTRQSNSGQREDVYLWGSKTCLYFSSPMEFAPHAIWLAGGGSGRCICCYHTGSRLSQIPITHHLIHDMPGTPWHMPAQDLDASGLSMPAQDVFITPMGQGISAAGEQDALNVAVRQRTARVGHGEVSELDLLICSKFIYSPSQADPEDENSAGDVKEEASPTRIYDPYLQHGRASRMIRKTMMQRKG</sequence>
<evidence type="ECO:0000313" key="2">
    <source>
        <dbReference type="Proteomes" id="UP000814033"/>
    </source>
</evidence>
<keyword evidence="2" id="KW-1185">Reference proteome</keyword>
<dbReference type="EMBL" id="MU276031">
    <property type="protein sequence ID" value="KAI0043126.1"/>
    <property type="molecule type" value="Genomic_DNA"/>
</dbReference>
<dbReference type="Proteomes" id="UP000814033">
    <property type="component" value="Unassembled WGS sequence"/>
</dbReference>
<evidence type="ECO:0000313" key="1">
    <source>
        <dbReference type="EMBL" id="KAI0043126.1"/>
    </source>
</evidence>
<reference evidence="1" key="1">
    <citation type="submission" date="2021-02" db="EMBL/GenBank/DDBJ databases">
        <authorList>
            <consortium name="DOE Joint Genome Institute"/>
            <person name="Ahrendt S."/>
            <person name="Looney B.P."/>
            <person name="Miyauchi S."/>
            <person name="Morin E."/>
            <person name="Drula E."/>
            <person name="Courty P.E."/>
            <person name="Chicoki N."/>
            <person name="Fauchery L."/>
            <person name="Kohler A."/>
            <person name="Kuo A."/>
            <person name="Labutti K."/>
            <person name="Pangilinan J."/>
            <person name="Lipzen A."/>
            <person name="Riley R."/>
            <person name="Andreopoulos W."/>
            <person name="He G."/>
            <person name="Johnson J."/>
            <person name="Barry K.W."/>
            <person name="Grigoriev I.V."/>
            <person name="Nagy L."/>
            <person name="Hibbett D."/>
            <person name="Henrissat B."/>
            <person name="Matheny P.B."/>
            <person name="Labbe J."/>
            <person name="Martin F."/>
        </authorList>
    </citation>
    <scope>NUCLEOTIDE SEQUENCE</scope>
    <source>
        <strain evidence="1">FP105234-sp</strain>
    </source>
</reference>
<organism evidence="1 2">
    <name type="scientific">Auriscalpium vulgare</name>
    <dbReference type="NCBI Taxonomy" id="40419"/>
    <lineage>
        <taxon>Eukaryota</taxon>
        <taxon>Fungi</taxon>
        <taxon>Dikarya</taxon>
        <taxon>Basidiomycota</taxon>
        <taxon>Agaricomycotina</taxon>
        <taxon>Agaricomycetes</taxon>
        <taxon>Russulales</taxon>
        <taxon>Auriscalpiaceae</taxon>
        <taxon>Auriscalpium</taxon>
    </lineage>
</organism>